<evidence type="ECO:0000313" key="2">
    <source>
        <dbReference type="EMBL" id="KAK5085235.1"/>
    </source>
</evidence>
<accession>A0AAN7SYU9</accession>
<protein>
    <submittedName>
        <fullName evidence="2">Uncharacterized protein</fullName>
    </submittedName>
</protein>
<keyword evidence="3" id="KW-1185">Reference proteome</keyword>
<proteinExistence type="predicted"/>
<dbReference type="Proteomes" id="UP001309876">
    <property type="component" value="Unassembled WGS sequence"/>
</dbReference>
<reference evidence="2 3" key="1">
    <citation type="submission" date="2023-08" db="EMBL/GenBank/DDBJ databases">
        <title>Black Yeasts Isolated from many extreme environments.</title>
        <authorList>
            <person name="Coleine C."/>
            <person name="Stajich J.E."/>
            <person name="Selbmann L."/>
        </authorList>
    </citation>
    <scope>NUCLEOTIDE SEQUENCE [LARGE SCALE GENOMIC DNA]</scope>
    <source>
        <strain evidence="2 3">CCFEE 5910</strain>
    </source>
</reference>
<evidence type="ECO:0000256" key="1">
    <source>
        <dbReference type="SAM" id="MobiDB-lite"/>
    </source>
</evidence>
<name>A0AAN7SYU9_9EURO</name>
<dbReference type="AlphaFoldDB" id="A0AAN7SYU9"/>
<evidence type="ECO:0000313" key="3">
    <source>
        <dbReference type="Proteomes" id="UP001309876"/>
    </source>
</evidence>
<feature type="region of interest" description="Disordered" evidence="1">
    <location>
        <begin position="583"/>
        <end position="603"/>
    </location>
</feature>
<feature type="compositionally biased region" description="Acidic residues" evidence="1">
    <location>
        <begin position="585"/>
        <end position="599"/>
    </location>
</feature>
<dbReference type="EMBL" id="JAVRRJ010000004">
    <property type="protein sequence ID" value="KAK5085235.1"/>
    <property type="molecule type" value="Genomic_DNA"/>
</dbReference>
<gene>
    <name evidence="2" type="ORF">LTR05_004516</name>
</gene>
<sequence>MDIGEPTVLVKLPRAGLTGEGRTQFSQVYGVRDGQRKKRHEVCAAVDSNSLNIYEVVNGRNIASWPIPPDSTFASQPYSERVSANAKSFTRRSWCVVNRRGQFFLQLYEQTRKHGETTSSTTAHTLRDSSPVTKLVVVDTTERDAIVIQENGMVTGATGDGTRISYQSILADSSVSIKILAAQCMSLREARSSVLKSRLDLASTLPEGAILISGVYQNQSKDLRLGLWALLPITGTSDAAKVEPLVTHSLKQQLSQDYPKKLTAEFISSTKLEISGANRTTTFDLTTIVPRILSDHTHTVTGTSSSLEVIRDIYLAVASFSLHLYNKKFDSILATSTPDVSTLKRKRDGEGGVRLSLVAYFSQLKRALAFNGSHLLTIEISGKDTEQNPLKNGSLLIGNILRGNSTLPKSKDSPECTISFGRVRQEKPVPNWPLISQELDALAEKGDAKGFEELFVQTMGLQKPQDLHINKIPETQVDFLLSKIFAITASSYDQPRPQLKLALLSTELLKWCVKAGFTDEYRLVQVLDRSPNTIGPGSVAQCLLEADPKLSLVEYYIQYSPFLLPETLTFLVKEMVLKALNQSNQDEEAQTAKDADDEGNTASSQQLISMGDRDNELKSSTPATICLAFTLKRLAFTGHATVSTQLRSLDQRTILGLIQYLRQQLFLGGFSRLSQAQDYPSPPPSETEEDHVSTNPNPQISLSGIITLLNACIDAVGPVGILGSEAHEAFIRKMVPELLSEISSASQAVQESTFLQGLVRETLRYVESVEGQPFSARAKAEKKEKSGLVEKGRIVTIYAEPETAAGGVLPASVLPLSLKAEEDIGREKIRKGGQAHRRSAREIGMLKDRLRAPYSFERLVL</sequence>
<organism evidence="2 3">
    <name type="scientific">Lithohypha guttulata</name>
    <dbReference type="NCBI Taxonomy" id="1690604"/>
    <lineage>
        <taxon>Eukaryota</taxon>
        <taxon>Fungi</taxon>
        <taxon>Dikarya</taxon>
        <taxon>Ascomycota</taxon>
        <taxon>Pezizomycotina</taxon>
        <taxon>Eurotiomycetes</taxon>
        <taxon>Chaetothyriomycetidae</taxon>
        <taxon>Chaetothyriales</taxon>
        <taxon>Trichomeriaceae</taxon>
        <taxon>Lithohypha</taxon>
    </lineage>
</organism>
<feature type="region of interest" description="Disordered" evidence="1">
    <location>
        <begin position="675"/>
        <end position="696"/>
    </location>
</feature>
<comment type="caution">
    <text evidence="2">The sequence shown here is derived from an EMBL/GenBank/DDBJ whole genome shotgun (WGS) entry which is preliminary data.</text>
</comment>